<feature type="domain" description="Mannitol dehydrogenase N-terminal" evidence="4">
    <location>
        <begin position="18"/>
        <end position="254"/>
    </location>
</feature>
<dbReference type="InterPro" id="IPR008927">
    <property type="entry name" value="6-PGluconate_DH-like_C_sf"/>
</dbReference>
<evidence type="ECO:0000313" key="6">
    <source>
        <dbReference type="EMBL" id="QNM08635.1"/>
    </source>
</evidence>
<sequence length="491" mass="55807">MKMIQEAVKNTNGSRPEKVLQFGEGNFLRAFADWMIDKANNDGVYDGSVVLCQPIAQGLKDLINQQDGIYTLAMRGSEHGQSVEKIEVLTSVSRCINPYEDYDALMELARSKTLEVVVSNTTEAGIAYHAGDALTDRPPVSFPAKVTAFLYERFRAFNGAADRGLLFLPVELIDNNGSELKRIILKYAREWKLGEAFILWIEQANHFTSTLVDRIVTGYPRDEAAEFEKKLGYKDNLIDTCELFNLWVIEGRKEWADILPIHKTDANVIWTDDVRPYKKRKVRILNGAHTSTVLAAYLAGYDIVMDFMKDDIIRNFMNHVIYHEVIPTLDLPREDLETFAAAVNDRFANPYIKHKLLDIALNSCSKFAARCLPSLLDYFDLNKQLPKCLTFSLAAFLKFYQGSYQDGAYTGTRSDGTQYLVRDSEEVLRFFADAWSKNSVSDTVRMILSHQDFWSGRDLTLIPGLTEAVVTHLENMERQPVKEIMTQLIGE</sequence>
<dbReference type="InterPro" id="IPR013328">
    <property type="entry name" value="6PGD_dom2"/>
</dbReference>
<evidence type="ECO:0000256" key="3">
    <source>
        <dbReference type="ARBA" id="ARBA00048615"/>
    </source>
</evidence>
<evidence type="ECO:0000256" key="2">
    <source>
        <dbReference type="ARBA" id="ARBA00023027"/>
    </source>
</evidence>
<comment type="catalytic activity">
    <reaction evidence="3">
        <text>D-mannitol 1-phosphate + NAD(+) = beta-D-fructose 6-phosphate + NADH + H(+)</text>
        <dbReference type="Rhea" id="RHEA:19661"/>
        <dbReference type="ChEBI" id="CHEBI:15378"/>
        <dbReference type="ChEBI" id="CHEBI:57540"/>
        <dbReference type="ChEBI" id="CHEBI:57634"/>
        <dbReference type="ChEBI" id="CHEBI:57945"/>
        <dbReference type="ChEBI" id="CHEBI:61381"/>
        <dbReference type="EC" id="1.1.1.17"/>
    </reaction>
</comment>
<dbReference type="Proteomes" id="UP000515860">
    <property type="component" value="Chromosome"/>
</dbReference>
<dbReference type="KEGG" id="whj:H9Q79_17590"/>
<dbReference type="EMBL" id="CP060635">
    <property type="protein sequence ID" value="QNM08635.1"/>
    <property type="molecule type" value="Genomic_DNA"/>
</dbReference>
<organism evidence="6 7">
    <name type="scientific">Wansuia hejianensis</name>
    <dbReference type="NCBI Taxonomy" id="2763667"/>
    <lineage>
        <taxon>Bacteria</taxon>
        <taxon>Bacillati</taxon>
        <taxon>Bacillota</taxon>
        <taxon>Clostridia</taxon>
        <taxon>Lachnospirales</taxon>
        <taxon>Lachnospiraceae</taxon>
        <taxon>Wansuia</taxon>
    </lineage>
</organism>
<dbReference type="GO" id="GO:0005829">
    <property type="term" value="C:cytosol"/>
    <property type="evidence" value="ECO:0007669"/>
    <property type="project" value="TreeGrafter"/>
</dbReference>
<dbReference type="NCBIfam" id="NF002969">
    <property type="entry name" value="PRK03643.1"/>
    <property type="match status" value="1"/>
</dbReference>
<keyword evidence="1" id="KW-0560">Oxidoreductase</keyword>
<dbReference type="Gene3D" id="1.10.1040.10">
    <property type="entry name" value="N-(1-d-carboxylethyl)-l-norvaline Dehydrogenase, domain 2"/>
    <property type="match status" value="1"/>
</dbReference>
<dbReference type="PANTHER" id="PTHR30524:SF0">
    <property type="entry name" value="ALTRONATE OXIDOREDUCTASE-RELATED"/>
    <property type="match status" value="1"/>
</dbReference>
<evidence type="ECO:0000313" key="7">
    <source>
        <dbReference type="Proteomes" id="UP000515860"/>
    </source>
</evidence>
<dbReference type="Pfam" id="PF08125">
    <property type="entry name" value="Mannitol_dh_C"/>
    <property type="match status" value="1"/>
</dbReference>
<dbReference type="PANTHER" id="PTHR30524">
    <property type="entry name" value="MANNITOL-1-PHOSPHATE 5-DEHYDROGENASE"/>
    <property type="match status" value="1"/>
</dbReference>
<evidence type="ECO:0000256" key="1">
    <source>
        <dbReference type="ARBA" id="ARBA00023002"/>
    </source>
</evidence>
<evidence type="ECO:0000259" key="4">
    <source>
        <dbReference type="Pfam" id="PF01232"/>
    </source>
</evidence>
<dbReference type="GO" id="GO:0019592">
    <property type="term" value="P:mannitol catabolic process"/>
    <property type="evidence" value="ECO:0007669"/>
    <property type="project" value="TreeGrafter"/>
</dbReference>
<reference evidence="6 7" key="1">
    <citation type="submission" date="2020-08" db="EMBL/GenBank/DDBJ databases">
        <authorList>
            <person name="Liu C."/>
            <person name="Sun Q."/>
        </authorList>
    </citation>
    <scope>NUCLEOTIDE SEQUENCE [LARGE SCALE GENOMIC DNA]</scope>
    <source>
        <strain evidence="6 7">NSJ-29</strain>
    </source>
</reference>
<dbReference type="RefSeq" id="WP_249328851.1">
    <property type="nucleotide sequence ID" value="NZ_CP060635.1"/>
</dbReference>
<dbReference type="InterPro" id="IPR013131">
    <property type="entry name" value="Mannitol_DH_N"/>
</dbReference>
<protein>
    <submittedName>
        <fullName evidence="6">Tagaturonate reductase</fullName>
    </submittedName>
</protein>
<proteinExistence type="predicted"/>
<dbReference type="SUPFAM" id="SSF51735">
    <property type="entry name" value="NAD(P)-binding Rossmann-fold domains"/>
    <property type="match status" value="1"/>
</dbReference>
<dbReference type="GO" id="GO:0009026">
    <property type="term" value="F:tagaturonate reductase activity"/>
    <property type="evidence" value="ECO:0007669"/>
    <property type="project" value="TreeGrafter"/>
</dbReference>
<evidence type="ECO:0000259" key="5">
    <source>
        <dbReference type="Pfam" id="PF08125"/>
    </source>
</evidence>
<dbReference type="InterPro" id="IPR036291">
    <property type="entry name" value="NAD(P)-bd_dom_sf"/>
</dbReference>
<dbReference type="InterPro" id="IPR013118">
    <property type="entry name" value="Mannitol_DH_C"/>
</dbReference>
<accession>A0A7G9GCV3</accession>
<dbReference type="GO" id="GO:0008926">
    <property type="term" value="F:mannitol-1-phosphate 5-dehydrogenase activity"/>
    <property type="evidence" value="ECO:0007669"/>
    <property type="project" value="UniProtKB-EC"/>
</dbReference>
<gene>
    <name evidence="6" type="ORF">H9Q79_17590</name>
</gene>
<name>A0A7G9GCV3_9FIRM</name>
<dbReference type="Gene3D" id="3.40.50.720">
    <property type="entry name" value="NAD(P)-binding Rossmann-like Domain"/>
    <property type="match status" value="1"/>
</dbReference>
<dbReference type="SUPFAM" id="SSF48179">
    <property type="entry name" value="6-phosphogluconate dehydrogenase C-terminal domain-like"/>
    <property type="match status" value="1"/>
</dbReference>
<dbReference type="GO" id="GO:0019698">
    <property type="term" value="P:D-galacturonate catabolic process"/>
    <property type="evidence" value="ECO:0007669"/>
    <property type="project" value="TreeGrafter"/>
</dbReference>
<keyword evidence="7" id="KW-1185">Reference proteome</keyword>
<feature type="domain" description="Mannitol dehydrogenase C-terminal" evidence="5">
    <location>
        <begin position="273"/>
        <end position="476"/>
    </location>
</feature>
<dbReference type="AlphaFoldDB" id="A0A7G9GCV3"/>
<dbReference type="Pfam" id="PF01232">
    <property type="entry name" value="Mannitol_dh"/>
    <property type="match status" value="1"/>
</dbReference>
<keyword evidence="2" id="KW-0520">NAD</keyword>